<dbReference type="EMBL" id="WIGM01001778">
    <property type="protein sequence ID" value="KAF6789352.1"/>
    <property type="molecule type" value="Genomic_DNA"/>
</dbReference>
<sequence length="145" mass="16696">MRQPYAIEDLDDRIREAVKVNPEHGFEFLPDDQVKLFASGEEVQRVLRAAGLGNRDDLAGFVLANAQRIVLTLVMSNLSYLEEFWEKNIDDRSLPLRIHNRRATTSDQPQRQVDLSKWRRKELDLSVSRSEHVTGLGAGLDIQRR</sequence>
<dbReference type="AlphaFoldDB" id="A0A8H6IP02"/>
<comment type="caution">
    <text evidence="1">The sequence shown here is derived from an EMBL/GenBank/DDBJ whole genome shotgun (WGS) entry which is preliminary data.</text>
</comment>
<protein>
    <submittedName>
        <fullName evidence="1">Uncharacterized protein</fullName>
    </submittedName>
</protein>
<accession>A0A8H6IP02</accession>
<proteinExistence type="predicted"/>
<evidence type="ECO:0000313" key="1">
    <source>
        <dbReference type="EMBL" id="KAF6789352.1"/>
    </source>
</evidence>
<evidence type="ECO:0000313" key="2">
    <source>
        <dbReference type="Proteomes" id="UP000639643"/>
    </source>
</evidence>
<name>A0A8H6IP02_9PEZI</name>
<gene>
    <name evidence="1" type="ORF">CMUS01_16337</name>
</gene>
<dbReference type="Proteomes" id="UP000639643">
    <property type="component" value="Unassembled WGS sequence"/>
</dbReference>
<keyword evidence="2" id="KW-1185">Reference proteome</keyword>
<organism evidence="1 2">
    <name type="scientific">Colletotrichum musicola</name>
    <dbReference type="NCBI Taxonomy" id="2175873"/>
    <lineage>
        <taxon>Eukaryota</taxon>
        <taxon>Fungi</taxon>
        <taxon>Dikarya</taxon>
        <taxon>Ascomycota</taxon>
        <taxon>Pezizomycotina</taxon>
        <taxon>Sordariomycetes</taxon>
        <taxon>Hypocreomycetidae</taxon>
        <taxon>Glomerellales</taxon>
        <taxon>Glomerellaceae</taxon>
        <taxon>Colletotrichum</taxon>
        <taxon>Colletotrichum orchidearum species complex</taxon>
    </lineage>
</organism>
<reference evidence="1" key="1">
    <citation type="journal article" date="2020" name="Phytopathology">
        <title>Genome Sequence Resources of Colletotrichum truncatum, C. plurivorum, C. musicola, and C. sojae: Four Species Pathogenic to Soybean (Glycine max).</title>
        <authorList>
            <person name="Rogerio F."/>
            <person name="Boufleur T.R."/>
            <person name="Ciampi-Guillardi M."/>
            <person name="Sukno S.A."/>
            <person name="Thon M.R."/>
            <person name="Massola Junior N.S."/>
            <person name="Baroncelli R."/>
        </authorList>
    </citation>
    <scope>NUCLEOTIDE SEQUENCE</scope>
    <source>
        <strain evidence="1">LFN0074</strain>
    </source>
</reference>